<proteinExistence type="predicted"/>
<dbReference type="AlphaFoldDB" id="A0A438ECT7"/>
<feature type="compositionally biased region" description="Basic and acidic residues" evidence="1">
    <location>
        <begin position="1"/>
        <end position="16"/>
    </location>
</feature>
<evidence type="ECO:0000313" key="2">
    <source>
        <dbReference type="EMBL" id="RVW45468.1"/>
    </source>
</evidence>
<feature type="region of interest" description="Disordered" evidence="1">
    <location>
        <begin position="1"/>
        <end position="51"/>
    </location>
</feature>
<reference evidence="2 3" key="1">
    <citation type="journal article" date="2018" name="PLoS Genet.">
        <title>Population sequencing reveals clonal diversity and ancestral inbreeding in the grapevine cultivar Chardonnay.</title>
        <authorList>
            <person name="Roach M.J."/>
            <person name="Johnson D.L."/>
            <person name="Bohlmann J."/>
            <person name="van Vuuren H.J."/>
            <person name="Jones S.J."/>
            <person name="Pretorius I.S."/>
            <person name="Schmidt S.A."/>
            <person name="Borneman A.R."/>
        </authorList>
    </citation>
    <scope>NUCLEOTIDE SEQUENCE [LARGE SCALE GENOMIC DNA]</scope>
    <source>
        <strain evidence="3">cv. Chardonnay</strain>
        <tissue evidence="2">Leaf</tissue>
    </source>
</reference>
<evidence type="ECO:0000256" key="1">
    <source>
        <dbReference type="SAM" id="MobiDB-lite"/>
    </source>
</evidence>
<evidence type="ECO:0000313" key="3">
    <source>
        <dbReference type="Proteomes" id="UP000288805"/>
    </source>
</evidence>
<protein>
    <submittedName>
        <fullName evidence="2">Uncharacterized protein</fullName>
    </submittedName>
</protein>
<name>A0A438ECT7_VITVI</name>
<gene>
    <name evidence="2" type="ORF">CK203_079758</name>
</gene>
<sequence length="69" mass="7468">MVTHNAERGFHGDSHENATFAVEETRSSGTMMIENERYGNGEGGGDSDDKSLSVEMLFKGRWCLPGGSS</sequence>
<comment type="caution">
    <text evidence="2">The sequence shown here is derived from an EMBL/GenBank/DDBJ whole genome shotgun (WGS) entry which is preliminary data.</text>
</comment>
<dbReference type="Proteomes" id="UP000288805">
    <property type="component" value="Unassembled WGS sequence"/>
</dbReference>
<organism evidence="2 3">
    <name type="scientific">Vitis vinifera</name>
    <name type="common">Grape</name>
    <dbReference type="NCBI Taxonomy" id="29760"/>
    <lineage>
        <taxon>Eukaryota</taxon>
        <taxon>Viridiplantae</taxon>
        <taxon>Streptophyta</taxon>
        <taxon>Embryophyta</taxon>
        <taxon>Tracheophyta</taxon>
        <taxon>Spermatophyta</taxon>
        <taxon>Magnoliopsida</taxon>
        <taxon>eudicotyledons</taxon>
        <taxon>Gunneridae</taxon>
        <taxon>Pentapetalae</taxon>
        <taxon>rosids</taxon>
        <taxon>Vitales</taxon>
        <taxon>Vitaceae</taxon>
        <taxon>Viteae</taxon>
        <taxon>Vitis</taxon>
    </lineage>
</organism>
<dbReference type="EMBL" id="QGNW01001326">
    <property type="protein sequence ID" value="RVW45468.1"/>
    <property type="molecule type" value="Genomic_DNA"/>
</dbReference>
<accession>A0A438ECT7</accession>